<dbReference type="SUPFAM" id="SSF51395">
    <property type="entry name" value="FMN-linked oxidoreductases"/>
    <property type="match status" value="1"/>
</dbReference>
<dbReference type="Pfam" id="PF01207">
    <property type="entry name" value="Dus"/>
    <property type="match status" value="1"/>
</dbReference>
<dbReference type="AlphaFoldDB" id="A0A443IPY3"/>
<dbReference type="Gene3D" id="3.20.20.70">
    <property type="entry name" value="Aldolase class I"/>
    <property type="match status" value="1"/>
</dbReference>
<dbReference type="HAMAP" id="MF_02041">
    <property type="entry name" value="DusA_subfam"/>
    <property type="match status" value="1"/>
</dbReference>
<dbReference type="EMBL" id="SAUW01000019">
    <property type="protein sequence ID" value="RWR07883.1"/>
    <property type="molecule type" value="Genomic_DNA"/>
</dbReference>
<gene>
    <name evidence="9 14" type="primary">dusA</name>
    <name evidence="14" type="ORF">D2T33_16375</name>
</gene>
<evidence type="ECO:0000256" key="1">
    <source>
        <dbReference type="ARBA" id="ARBA00001917"/>
    </source>
</evidence>
<keyword evidence="12" id="KW-0547">Nucleotide-binding</keyword>
<dbReference type="PIRSF" id="PIRSF006621">
    <property type="entry name" value="Dus"/>
    <property type="match status" value="1"/>
</dbReference>
<feature type="domain" description="DUS-like FMN-binding" evidence="13">
    <location>
        <begin position="18"/>
        <end position="318"/>
    </location>
</feature>
<evidence type="ECO:0000256" key="8">
    <source>
        <dbReference type="ARBA" id="ARBA00023002"/>
    </source>
</evidence>
<dbReference type="RefSeq" id="WP_128270503.1">
    <property type="nucleotide sequence ID" value="NZ_SAUW01000019.1"/>
</dbReference>
<feature type="binding site" evidence="9 12">
    <location>
        <begin position="237"/>
        <end position="238"/>
    </location>
    <ligand>
        <name>FMN</name>
        <dbReference type="ChEBI" id="CHEBI:58210"/>
    </ligand>
</feature>
<dbReference type="InterPro" id="IPR018517">
    <property type="entry name" value="tRNA_hU_synthase_CS"/>
</dbReference>
<feature type="site" description="Interacts with tRNA" evidence="9">
    <location>
        <position position="189"/>
    </location>
</feature>
<dbReference type="InterPro" id="IPR013785">
    <property type="entry name" value="Aldolase_TIM"/>
</dbReference>
<evidence type="ECO:0000256" key="9">
    <source>
        <dbReference type="HAMAP-Rule" id="MF_02041"/>
    </source>
</evidence>
<keyword evidence="7 9" id="KW-0694">RNA-binding</keyword>
<reference evidence="14 15" key="2">
    <citation type="submission" date="2019-01" db="EMBL/GenBank/DDBJ databases">
        <authorList>
            <person name="Li Y."/>
        </authorList>
    </citation>
    <scope>NUCLEOTIDE SEQUENCE [LARGE SCALE GENOMIC DNA]</scope>
    <source>
        <strain evidence="14 15">2D-5</strain>
    </source>
</reference>
<comment type="cofactor">
    <cofactor evidence="1 9 10 12">
        <name>FMN</name>
        <dbReference type="ChEBI" id="CHEBI:58210"/>
    </cofactor>
</comment>
<keyword evidence="4 9" id="KW-0288">FMN</keyword>
<accession>A0A443IPY3</accession>
<evidence type="ECO:0000256" key="12">
    <source>
        <dbReference type="PIRSR" id="PIRSR006621-2"/>
    </source>
</evidence>
<dbReference type="InterPro" id="IPR001269">
    <property type="entry name" value="DUS_fam"/>
</dbReference>
<dbReference type="InterPro" id="IPR004653">
    <property type="entry name" value="DusA"/>
</dbReference>
<dbReference type="GO" id="GO:0000049">
    <property type="term" value="F:tRNA binding"/>
    <property type="evidence" value="ECO:0007669"/>
    <property type="project" value="UniProtKB-UniRule"/>
</dbReference>
<keyword evidence="6 9" id="KW-0521">NADP</keyword>
<comment type="caution">
    <text evidence="9">Lacks conserved residue(s) required for the propagation of feature annotation.</text>
</comment>
<feature type="site" description="Interacts with tRNA" evidence="9">
    <location>
        <position position="100"/>
    </location>
</feature>
<dbReference type="PANTHER" id="PTHR42907:SF1">
    <property type="entry name" value="FMN-LINKED OXIDOREDUCTASES SUPERFAMILY PROTEIN"/>
    <property type="match status" value="1"/>
</dbReference>
<feature type="active site" description="Proton donor" evidence="9 11">
    <location>
        <position position="103"/>
    </location>
</feature>
<feature type="binding site" evidence="9 12">
    <location>
        <position position="174"/>
    </location>
    <ligand>
        <name>FMN</name>
        <dbReference type="ChEBI" id="CHEBI:58210"/>
    </ligand>
</feature>
<feature type="site" description="Interacts with tRNA; defines subfamily-specific binding signature" evidence="9">
    <location>
        <position position="186"/>
    </location>
</feature>
<dbReference type="PANTHER" id="PTHR42907">
    <property type="entry name" value="FMN-LINKED OXIDOREDUCTASES SUPERFAMILY PROTEIN"/>
    <property type="match status" value="1"/>
</dbReference>
<dbReference type="GO" id="GO:0010181">
    <property type="term" value="F:FMN binding"/>
    <property type="evidence" value="ECO:0007669"/>
    <property type="project" value="UniProtKB-UniRule"/>
</dbReference>
<evidence type="ECO:0000256" key="11">
    <source>
        <dbReference type="PIRSR" id="PIRSR006621-1"/>
    </source>
</evidence>
<feature type="binding site" evidence="9 12">
    <location>
        <begin position="214"/>
        <end position="216"/>
    </location>
    <ligand>
        <name>FMN</name>
        <dbReference type="ChEBI" id="CHEBI:58210"/>
    </ligand>
</feature>
<dbReference type="GO" id="GO:0102264">
    <property type="term" value="F:tRNA-dihydrouridine20 synthase activity"/>
    <property type="evidence" value="ECO:0007669"/>
    <property type="project" value="UniProtKB-EC"/>
</dbReference>
<comment type="catalytic activity">
    <reaction evidence="9">
        <text>5,6-dihydrouridine(20) in tRNA + NAD(+) = uridine(20) in tRNA + NADH + H(+)</text>
        <dbReference type="Rhea" id="RHEA:53340"/>
        <dbReference type="Rhea" id="RHEA-COMP:13533"/>
        <dbReference type="Rhea" id="RHEA-COMP:13534"/>
        <dbReference type="ChEBI" id="CHEBI:15378"/>
        <dbReference type="ChEBI" id="CHEBI:57540"/>
        <dbReference type="ChEBI" id="CHEBI:57945"/>
        <dbReference type="ChEBI" id="CHEBI:65315"/>
        <dbReference type="ChEBI" id="CHEBI:74443"/>
        <dbReference type="EC" id="1.3.1.91"/>
    </reaction>
</comment>
<dbReference type="InterPro" id="IPR035587">
    <property type="entry name" value="DUS-like_FMN-bd"/>
</dbReference>
<comment type="catalytic activity">
    <reaction evidence="9">
        <text>5,6-dihydrouridine(20) in tRNA + NADP(+) = uridine(20) in tRNA + NADPH + H(+)</text>
        <dbReference type="Rhea" id="RHEA:53336"/>
        <dbReference type="Rhea" id="RHEA-COMP:13533"/>
        <dbReference type="Rhea" id="RHEA-COMP:13534"/>
        <dbReference type="ChEBI" id="CHEBI:15378"/>
        <dbReference type="ChEBI" id="CHEBI:57783"/>
        <dbReference type="ChEBI" id="CHEBI:58349"/>
        <dbReference type="ChEBI" id="CHEBI:65315"/>
        <dbReference type="ChEBI" id="CHEBI:74443"/>
        <dbReference type="EC" id="1.3.1.91"/>
    </reaction>
</comment>
<dbReference type="CDD" id="cd02801">
    <property type="entry name" value="DUS_like_FMN"/>
    <property type="match status" value="1"/>
</dbReference>
<name>A0A443IPY3_9RHOB</name>
<keyword evidence="5 9" id="KW-0819">tRNA processing</keyword>
<keyword evidence="8 9" id="KW-0560">Oxidoreductase</keyword>
<keyword evidence="2 9" id="KW-0820">tRNA-binding</keyword>
<dbReference type="NCBIfam" id="NF008774">
    <property type="entry name" value="PRK11815.1"/>
    <property type="match status" value="1"/>
</dbReference>
<evidence type="ECO:0000259" key="13">
    <source>
        <dbReference type="Pfam" id="PF01207"/>
    </source>
</evidence>
<comment type="caution">
    <text evidence="14">The sequence shown here is derived from an EMBL/GenBank/DDBJ whole genome shotgun (WGS) entry which is preliminary data.</text>
</comment>
<comment type="catalytic activity">
    <reaction evidence="9">
        <text>5,6-dihydrouridine(20a) in tRNA + NAD(+) = uridine(20a) in tRNA + NADH + H(+)</text>
        <dbReference type="Rhea" id="RHEA:53348"/>
        <dbReference type="Rhea" id="RHEA-COMP:13535"/>
        <dbReference type="Rhea" id="RHEA-COMP:13536"/>
        <dbReference type="ChEBI" id="CHEBI:15378"/>
        <dbReference type="ChEBI" id="CHEBI:57540"/>
        <dbReference type="ChEBI" id="CHEBI:57945"/>
        <dbReference type="ChEBI" id="CHEBI:65315"/>
        <dbReference type="ChEBI" id="CHEBI:74443"/>
    </reaction>
</comment>
<keyword evidence="15" id="KW-1185">Reference proteome</keyword>
<evidence type="ECO:0000256" key="10">
    <source>
        <dbReference type="PIRNR" id="PIRNR006621"/>
    </source>
</evidence>
<evidence type="ECO:0000256" key="2">
    <source>
        <dbReference type="ARBA" id="ARBA00022555"/>
    </source>
</evidence>
<feature type="binding site" evidence="9 12">
    <location>
        <position position="142"/>
    </location>
    <ligand>
        <name>FMN</name>
        <dbReference type="ChEBI" id="CHEBI:58210"/>
    </ligand>
</feature>
<evidence type="ECO:0000256" key="7">
    <source>
        <dbReference type="ARBA" id="ARBA00022884"/>
    </source>
</evidence>
<dbReference type="EC" id="1.3.1.91" evidence="9"/>
<evidence type="ECO:0000256" key="6">
    <source>
        <dbReference type="ARBA" id="ARBA00022857"/>
    </source>
</evidence>
<feature type="site" description="Interacts with tRNA; defines subfamily-specific binding signature" evidence="9">
    <location>
        <position position="306"/>
    </location>
</feature>
<proteinExistence type="inferred from homology"/>
<evidence type="ECO:0000256" key="5">
    <source>
        <dbReference type="ARBA" id="ARBA00022694"/>
    </source>
</evidence>
<sequence>MRNGGKDISESKAMTLSVAPMIDWTDRHCRVFHRQISQRALLYTEMITAPAIIHGPRARLLDFSPAEHPVALQIGGSEPGELAEAVRIAADWGYDEINLNCGCPSDRVQSGCFGAVLMKTPDLVARAVAAMIAAAPVEVTVKCRIGVDDQDPDVVLPDFLRRIRDAGVRRVIIHARKAWLQGLSPKDNREIPPLDYPLVHRMKAEFPDLHISINGGIRSLDEAKAQLAAGLDGVMIGRAAYQEPMNILGPADPAIWGQGAGAKAFAVAEAMKPYIADHLAHGGRLHQVTRHMLGLFHGRGGARGWRRVLSEGATRDGAGLALYDLALAEVDRAAA</sequence>
<dbReference type="GO" id="GO:0102266">
    <property type="term" value="F:tRNA-dihydrouridine20a synthase activity"/>
    <property type="evidence" value="ECO:0007669"/>
    <property type="project" value="RHEA"/>
</dbReference>
<keyword evidence="3 9" id="KW-0285">Flavoprotein</keyword>
<evidence type="ECO:0000256" key="3">
    <source>
        <dbReference type="ARBA" id="ARBA00022630"/>
    </source>
</evidence>
<reference evidence="14 15" key="1">
    <citation type="submission" date="2019-01" db="EMBL/GenBank/DDBJ databases">
        <title>Sinorhodobacter populi sp. nov. isolated from the symptomatic bark tissue of Populus euramericana canker.</title>
        <authorList>
            <person name="Xu G."/>
        </authorList>
    </citation>
    <scope>NUCLEOTIDE SEQUENCE [LARGE SCALE GENOMIC DNA]</scope>
    <source>
        <strain evidence="14 15">2D-5</strain>
    </source>
</reference>
<comment type="function">
    <text evidence="9">Catalyzes the synthesis of 5,6-dihydrouridine (D), a modified base found in the D-loop of most tRNAs, via the reduction of the C5-C6 double bond in target uridines. Specifically modifies U20 and U20a in tRNAs.</text>
</comment>
<organism evidence="14 15">
    <name type="scientific">Paenirhodobacter populi</name>
    <dbReference type="NCBI Taxonomy" id="2306993"/>
    <lineage>
        <taxon>Bacteria</taxon>
        <taxon>Pseudomonadati</taxon>
        <taxon>Pseudomonadota</taxon>
        <taxon>Alphaproteobacteria</taxon>
        <taxon>Rhodobacterales</taxon>
        <taxon>Rhodobacter group</taxon>
        <taxon>Paenirhodobacter</taxon>
    </lineage>
</organism>
<dbReference type="PROSITE" id="PS01136">
    <property type="entry name" value="UPF0034"/>
    <property type="match status" value="1"/>
</dbReference>
<dbReference type="Gene3D" id="1.20.120.1460">
    <property type="match status" value="1"/>
</dbReference>
<dbReference type="GO" id="GO:0050660">
    <property type="term" value="F:flavin adenine dinucleotide binding"/>
    <property type="evidence" value="ECO:0007669"/>
    <property type="project" value="InterPro"/>
</dbReference>
<protein>
    <recommendedName>
        <fullName evidence="9">tRNA-dihydrouridine(20/20a) synthase</fullName>
        <ecNumber evidence="9">1.3.1.91</ecNumber>
    </recommendedName>
    <alternativeName>
        <fullName evidence="9">U20-specific dihydrouridine synthase</fullName>
        <shortName evidence="9">U20-specific Dus</shortName>
    </alternativeName>
    <alternativeName>
        <fullName evidence="9">tRNA-dihydrouridine synthase A</fullName>
    </alternativeName>
</protein>
<dbReference type="Proteomes" id="UP000285710">
    <property type="component" value="Unassembled WGS sequence"/>
</dbReference>
<evidence type="ECO:0000256" key="4">
    <source>
        <dbReference type="ARBA" id="ARBA00022643"/>
    </source>
</evidence>
<evidence type="ECO:0000313" key="14">
    <source>
        <dbReference type="EMBL" id="RWR07883.1"/>
    </source>
</evidence>
<feature type="site" description="Interacts with tRNA; defines subfamily-specific binding signature" evidence="9">
    <location>
        <position position="303"/>
    </location>
</feature>
<comment type="similarity">
    <text evidence="10">Belongs to the dus family.</text>
</comment>
<comment type="similarity">
    <text evidence="9">Belongs to the Dus family. DusA subfamily.</text>
</comment>
<comment type="catalytic activity">
    <reaction evidence="9">
        <text>5,6-dihydrouridine(20a) in tRNA + NADP(+) = uridine(20a) in tRNA + NADPH + H(+)</text>
        <dbReference type="Rhea" id="RHEA:53344"/>
        <dbReference type="Rhea" id="RHEA-COMP:13535"/>
        <dbReference type="Rhea" id="RHEA-COMP:13536"/>
        <dbReference type="ChEBI" id="CHEBI:15378"/>
        <dbReference type="ChEBI" id="CHEBI:57783"/>
        <dbReference type="ChEBI" id="CHEBI:58349"/>
        <dbReference type="ChEBI" id="CHEBI:65315"/>
        <dbReference type="ChEBI" id="CHEBI:74443"/>
    </reaction>
</comment>
<feature type="binding site" evidence="9 12">
    <location>
        <position position="73"/>
    </location>
    <ligand>
        <name>FMN</name>
        <dbReference type="ChEBI" id="CHEBI:58210"/>
    </ligand>
</feature>
<evidence type="ECO:0000313" key="15">
    <source>
        <dbReference type="Proteomes" id="UP000285710"/>
    </source>
</evidence>